<dbReference type="RefSeq" id="WP_091088034.1">
    <property type="nucleotide sequence ID" value="NZ_FMHT01000003.1"/>
</dbReference>
<dbReference type="SUPFAM" id="SSF53335">
    <property type="entry name" value="S-adenosyl-L-methionine-dependent methyltransferases"/>
    <property type="match status" value="1"/>
</dbReference>
<dbReference type="AlphaFoldDB" id="A0A1C6SZ62"/>
<keyword evidence="2" id="KW-0489">Methyltransferase</keyword>
<dbReference type="Gene3D" id="3.40.50.150">
    <property type="entry name" value="Vaccinia Virus protein VP39"/>
    <property type="match status" value="1"/>
</dbReference>
<keyword evidence="3" id="KW-1185">Reference proteome</keyword>
<evidence type="ECO:0000313" key="3">
    <source>
        <dbReference type="Proteomes" id="UP000199699"/>
    </source>
</evidence>
<dbReference type="Proteomes" id="UP000199699">
    <property type="component" value="Unassembled WGS sequence"/>
</dbReference>
<dbReference type="STRING" id="145857.GA0070616_5027"/>
<dbReference type="EMBL" id="FMHT01000003">
    <property type="protein sequence ID" value="SCL34669.1"/>
    <property type="molecule type" value="Genomic_DNA"/>
</dbReference>
<dbReference type="Pfam" id="PF01170">
    <property type="entry name" value="UPF0020"/>
    <property type="match status" value="1"/>
</dbReference>
<feature type="domain" description="Ribosomal RNA large subunit methyltransferase K/L-like methyltransferase" evidence="1">
    <location>
        <begin position="140"/>
        <end position="271"/>
    </location>
</feature>
<reference evidence="2 3" key="1">
    <citation type="submission" date="2016-06" db="EMBL/GenBank/DDBJ databases">
        <authorList>
            <person name="Kjaerup R.B."/>
            <person name="Dalgaard T.S."/>
            <person name="Juul-Madsen H.R."/>
        </authorList>
    </citation>
    <scope>NUCLEOTIDE SEQUENCE [LARGE SCALE GENOMIC DNA]</scope>
    <source>
        <strain evidence="2 3">DSM 43818</strain>
    </source>
</reference>
<evidence type="ECO:0000313" key="2">
    <source>
        <dbReference type="EMBL" id="SCL34669.1"/>
    </source>
</evidence>
<evidence type="ECO:0000259" key="1">
    <source>
        <dbReference type="Pfam" id="PF01170"/>
    </source>
</evidence>
<dbReference type="GO" id="GO:0008168">
    <property type="term" value="F:methyltransferase activity"/>
    <property type="evidence" value="ECO:0007669"/>
    <property type="project" value="UniProtKB-KW"/>
</dbReference>
<dbReference type="GO" id="GO:0032259">
    <property type="term" value="P:methylation"/>
    <property type="evidence" value="ECO:0007669"/>
    <property type="project" value="UniProtKB-KW"/>
</dbReference>
<name>A0A1C6SZ62_9ACTN</name>
<dbReference type="InterPro" id="IPR029063">
    <property type="entry name" value="SAM-dependent_MTases_sf"/>
</dbReference>
<organism evidence="2 3">
    <name type="scientific">Micromonospora nigra</name>
    <dbReference type="NCBI Taxonomy" id="145857"/>
    <lineage>
        <taxon>Bacteria</taxon>
        <taxon>Bacillati</taxon>
        <taxon>Actinomycetota</taxon>
        <taxon>Actinomycetes</taxon>
        <taxon>Micromonosporales</taxon>
        <taxon>Micromonosporaceae</taxon>
        <taxon>Micromonospora</taxon>
    </lineage>
</organism>
<proteinExistence type="predicted"/>
<sequence>MSRFGLLVLPATNRVYAHSAVDLTRAELEIFSGAVLGGRIGELDTATVGGARYVTFTADGGLDERDAALLGNVSAAYALFEFVGDLLRPVPLTRLDRYDDDLVTIQKYVGKTNEQFTKLLLNVTLLATEWAGDLLTRRFRVLDPLCGRGTTLNQAVMYGFDAAGVDRDQKDFEAYQAFLTTWLKRKRVKHRVLESGPVRRERKVVGKRLRVELAASKEAHKAGDVQTVDVVSADTTRVGEFFRPESVDLVVADAPYGVQHGSRTAETGLARDPLALLTAAVPKWVRLLRPGGALGISWNTNVARRDDAAAVLTDAGLDVCDDGPWRGLAHRVDQAIVRDVLVARRPG</sequence>
<keyword evidence="2" id="KW-0808">Transferase</keyword>
<dbReference type="InterPro" id="IPR000241">
    <property type="entry name" value="RlmKL-like_Mtase"/>
</dbReference>
<protein>
    <submittedName>
        <fullName evidence="2">Methyltransferase domain-containing protein</fullName>
    </submittedName>
</protein>
<gene>
    <name evidence="2" type="ORF">GA0070616_5027</name>
</gene>
<dbReference type="OrthoDB" id="1637728at2"/>
<accession>A0A1C6SZ62</accession>